<dbReference type="Pfam" id="PF00589">
    <property type="entry name" value="Phage_integrase"/>
    <property type="match status" value="1"/>
</dbReference>
<proteinExistence type="predicted"/>
<feature type="domain" description="Tyr recombinase" evidence="2">
    <location>
        <begin position="470"/>
        <end position="685"/>
    </location>
</feature>
<dbReference type="InterPro" id="IPR013762">
    <property type="entry name" value="Integrase-like_cat_sf"/>
</dbReference>
<dbReference type="InterPro" id="IPR050090">
    <property type="entry name" value="Tyrosine_recombinase_XerCD"/>
</dbReference>
<dbReference type="PROSITE" id="PS51898">
    <property type="entry name" value="TYR_RECOMBINASE"/>
    <property type="match status" value="1"/>
</dbReference>
<accession>A0ABT7A6A7</accession>
<evidence type="ECO:0000313" key="4">
    <source>
        <dbReference type="Proteomes" id="UP001214441"/>
    </source>
</evidence>
<dbReference type="RefSeq" id="WP_274043431.1">
    <property type="nucleotide sequence ID" value="NZ_JANCPR020000046.1"/>
</dbReference>
<evidence type="ECO:0000259" key="2">
    <source>
        <dbReference type="PROSITE" id="PS51898"/>
    </source>
</evidence>
<organism evidence="3 4">
    <name type="scientific">Streptomyces iconiensis</name>
    <dbReference type="NCBI Taxonomy" id="1384038"/>
    <lineage>
        <taxon>Bacteria</taxon>
        <taxon>Bacillati</taxon>
        <taxon>Actinomycetota</taxon>
        <taxon>Actinomycetes</taxon>
        <taxon>Kitasatosporales</taxon>
        <taxon>Streptomycetaceae</taxon>
        <taxon>Streptomyces</taxon>
    </lineage>
</organism>
<dbReference type="Gene3D" id="1.10.443.10">
    <property type="entry name" value="Intergrase catalytic core"/>
    <property type="match status" value="1"/>
</dbReference>
<reference evidence="3 4" key="1">
    <citation type="submission" date="2023-05" db="EMBL/GenBank/DDBJ databases">
        <title>Streptantibioticus silvisoli sp. nov., acidotolerant actinomycetes 1 from pine litter.</title>
        <authorList>
            <person name="Swiecimska M."/>
            <person name="Golinska P."/>
            <person name="Sangal V."/>
            <person name="Wachnowicz B."/>
            <person name="Goodfellow M."/>
        </authorList>
    </citation>
    <scope>NUCLEOTIDE SEQUENCE [LARGE SCALE GENOMIC DNA]</scope>
    <source>
        <strain evidence="3 4">DSM 42109</strain>
    </source>
</reference>
<name>A0ABT7A6A7_9ACTN</name>
<evidence type="ECO:0000313" key="3">
    <source>
        <dbReference type="EMBL" id="MDJ1136836.1"/>
    </source>
</evidence>
<dbReference type="InterPro" id="IPR011010">
    <property type="entry name" value="DNA_brk_join_enz"/>
</dbReference>
<keyword evidence="4" id="KW-1185">Reference proteome</keyword>
<dbReference type="SUPFAM" id="SSF56349">
    <property type="entry name" value="DNA breaking-rejoining enzymes"/>
    <property type="match status" value="1"/>
</dbReference>
<comment type="caution">
    <text evidence="3">The sequence shown here is derived from an EMBL/GenBank/DDBJ whole genome shotgun (WGS) entry which is preliminary data.</text>
</comment>
<gene>
    <name evidence="3" type="ORF">NMN56_033785</name>
</gene>
<dbReference type="PANTHER" id="PTHR30349:SF64">
    <property type="entry name" value="PROPHAGE INTEGRASE INTD-RELATED"/>
    <property type="match status" value="1"/>
</dbReference>
<sequence>MTTQVSTTARSASRQLSPEMVAMLKSFPPRGPEQRWKATEQAREQVMERLLAPPFVLTSSASQSRRRTGLTKTLAWLERFPGQTWQGRWNASGADMAGNIAWRHMAVSWLQSSGWSYQDPKKDFDVLGSGILTLISGDVIRPSLSWLLTPGTVQILTAEMARSRDPDGFAALAAVCRSDPANTHTKDGALRRIATIMAAKGGMVRDITVGDCLELADLLLSMGSRNVDTSVYFYQLLHATGFFPTAAPATVRVFNPKNQGQISIEQMIDRYGIACRPIRDLLVDYLRERALSLDYTSLRAVAFGLGKLFWRDLEDHHPGIDSLRLAPDVAAEWKRRVAMKTTRSKTAAGDVVETQVPRADRGINYLAMVRAFYLDLAQWAMDDPARWGIWAAPCPIREEEMSRKKEKASRKSRMDQRTRERLPVLPLLTQTVDAERRRTAEQLEAAQNTAPGADFTAAGQRWHRPVTKNPTAKVWAQDPETGRRQDLTLEEHRAFWSWAIVEVLRHTGIRVEELTELSHHSLVQYRLPSTGELIPLLHIAPSKTDAERLLVISPELADVLSTIISRVRDAKGAVPLVVSYDNHERVWNPPMPLLFQRHIGVENRPIPPAGIRDMLNDALARTGLTDASKRPLAFSPHDFRRLFITDAIMNGMPPHIAQLVVGHGDINTTMGYKAVYPEEVINGHRAFIARRRTTRPSEEYRTPTDEEWEEFLGHFERRRVALGDCGRAYGTGCVHEHSCLRCSLLRPDPAQRGRIVQIRDNLLDRIAEAEREGWHGEVEGLKVSLAGGEQKLAQLDQRTSRVATVHLGLPTFRDVAGRTVTAGERPGA</sequence>
<evidence type="ECO:0000256" key="1">
    <source>
        <dbReference type="ARBA" id="ARBA00023172"/>
    </source>
</evidence>
<dbReference type="EMBL" id="JANCPR020000046">
    <property type="protein sequence ID" value="MDJ1136836.1"/>
    <property type="molecule type" value="Genomic_DNA"/>
</dbReference>
<protein>
    <submittedName>
        <fullName evidence="3">Site-specific integrase</fullName>
    </submittedName>
</protein>
<dbReference type="CDD" id="cd00397">
    <property type="entry name" value="DNA_BRE_C"/>
    <property type="match status" value="1"/>
</dbReference>
<dbReference type="PANTHER" id="PTHR30349">
    <property type="entry name" value="PHAGE INTEGRASE-RELATED"/>
    <property type="match status" value="1"/>
</dbReference>
<dbReference type="InterPro" id="IPR002104">
    <property type="entry name" value="Integrase_catalytic"/>
</dbReference>
<keyword evidence="1" id="KW-0233">DNA recombination</keyword>
<dbReference type="Proteomes" id="UP001214441">
    <property type="component" value="Unassembled WGS sequence"/>
</dbReference>